<dbReference type="SUPFAM" id="SSF46689">
    <property type="entry name" value="Homeodomain-like"/>
    <property type="match status" value="2"/>
</dbReference>
<proteinExistence type="inferred from homology"/>
<feature type="region of interest" description="Disordered" evidence="2">
    <location>
        <begin position="112"/>
        <end position="137"/>
    </location>
</feature>
<name>A0ABQ4KJJ4_9BACI</name>
<evidence type="ECO:0000256" key="2">
    <source>
        <dbReference type="SAM" id="MobiDB-lite"/>
    </source>
</evidence>
<reference evidence="4 5" key="1">
    <citation type="submission" date="2021-03" db="EMBL/GenBank/DDBJ databases">
        <title>Antimicrobial resistance genes in bacteria isolated from Japanese honey, and their potential for conferring macrolide and lincosamide resistance in the American foulbrood pathogen Paenibacillus larvae.</title>
        <authorList>
            <person name="Okamoto M."/>
            <person name="Kumagai M."/>
            <person name="Kanamori H."/>
            <person name="Takamatsu D."/>
        </authorList>
    </citation>
    <scope>NUCLEOTIDE SEQUENCE [LARGE SCALE GENOMIC DNA]</scope>
    <source>
        <strain evidence="4 5">J8TS2</strain>
    </source>
</reference>
<feature type="domain" description="Insertion element IS150 protein InsJ-like helix-turn-helix" evidence="3">
    <location>
        <begin position="63"/>
        <end position="115"/>
    </location>
</feature>
<dbReference type="PANTHER" id="PTHR33795:SF1">
    <property type="entry name" value="INSERTION ELEMENT IS150 PROTEIN INSJ"/>
    <property type="match status" value="1"/>
</dbReference>
<accession>A0ABQ4KJJ4</accession>
<dbReference type="InterPro" id="IPR055247">
    <property type="entry name" value="InsJ-like_HTH"/>
</dbReference>
<organism evidence="4 5">
    <name type="scientific">Lederbergia ruris</name>
    <dbReference type="NCBI Taxonomy" id="217495"/>
    <lineage>
        <taxon>Bacteria</taxon>
        <taxon>Bacillati</taxon>
        <taxon>Bacillota</taxon>
        <taxon>Bacilli</taxon>
        <taxon>Bacillales</taxon>
        <taxon>Bacillaceae</taxon>
        <taxon>Lederbergia</taxon>
    </lineage>
</organism>
<evidence type="ECO:0000313" key="5">
    <source>
        <dbReference type="Proteomes" id="UP000679950"/>
    </source>
</evidence>
<evidence type="ECO:0000259" key="3">
    <source>
        <dbReference type="Pfam" id="PF13518"/>
    </source>
</evidence>
<dbReference type="Pfam" id="PF13518">
    <property type="entry name" value="HTH_28"/>
    <property type="match status" value="1"/>
</dbReference>
<protein>
    <submittedName>
        <fullName evidence="4">Transposase</fullName>
    </submittedName>
</protein>
<dbReference type="Proteomes" id="UP000679950">
    <property type="component" value="Unassembled WGS sequence"/>
</dbReference>
<comment type="similarity">
    <text evidence="1">Belongs to the IS150/IS1296 orfA family.</text>
</comment>
<dbReference type="PANTHER" id="PTHR33795">
    <property type="entry name" value="INSERTION ELEMENT IS150 PROTEIN INSJ"/>
    <property type="match status" value="1"/>
</dbReference>
<dbReference type="InterPro" id="IPR036388">
    <property type="entry name" value="WH-like_DNA-bd_sf"/>
</dbReference>
<dbReference type="InterPro" id="IPR009057">
    <property type="entry name" value="Homeodomain-like_sf"/>
</dbReference>
<keyword evidence="5" id="KW-1185">Reference proteome</keyword>
<dbReference type="Gene3D" id="1.10.10.10">
    <property type="entry name" value="Winged helix-like DNA-binding domain superfamily/Winged helix DNA-binding domain"/>
    <property type="match status" value="1"/>
</dbReference>
<gene>
    <name evidence="4" type="ORF">J8TS2_19450</name>
</gene>
<evidence type="ECO:0000313" key="4">
    <source>
        <dbReference type="EMBL" id="GIN57626.1"/>
    </source>
</evidence>
<dbReference type="InterPro" id="IPR052057">
    <property type="entry name" value="IS150/IS1296_orfA-like"/>
</dbReference>
<evidence type="ECO:0000256" key="1">
    <source>
        <dbReference type="ARBA" id="ARBA00038232"/>
    </source>
</evidence>
<sequence>MSKYSNEFKLLVAQRYENEIISYRDLAKQSGIDESVIRYWVLLFQHHGDQAFNFPYTNYPAAFKLRVIQFMNETNYSIREASALFHIPDPSMVRRWRKKWETGGVDALESKEKGPSIMTSRNQKKHTSADLSSQSREELEKELEYLRMENAYLKKLRALVQKETSPTKSKRK</sequence>
<comment type="caution">
    <text evidence="4">The sequence shown here is derived from an EMBL/GenBank/DDBJ whole genome shotgun (WGS) entry which is preliminary data.</text>
</comment>
<dbReference type="EMBL" id="BORB01000013">
    <property type="protein sequence ID" value="GIN57626.1"/>
    <property type="molecule type" value="Genomic_DNA"/>
</dbReference>